<organism evidence="5 6">
    <name type="scientific">Candidatus Levilactobacillus faecigallinarum</name>
    <dbReference type="NCBI Taxonomy" id="2838638"/>
    <lineage>
        <taxon>Bacteria</taxon>
        <taxon>Bacillati</taxon>
        <taxon>Bacillota</taxon>
        <taxon>Bacilli</taxon>
        <taxon>Lactobacillales</taxon>
        <taxon>Lactobacillaceae</taxon>
        <taxon>Levilactobacillus</taxon>
    </lineage>
</organism>
<protein>
    <submittedName>
        <fullName evidence="5">Transcriptional regulator YeiL</fullName>
    </submittedName>
</protein>
<evidence type="ECO:0000256" key="2">
    <source>
        <dbReference type="ARBA" id="ARBA00023125"/>
    </source>
</evidence>
<dbReference type="Gene3D" id="2.60.120.10">
    <property type="entry name" value="Jelly Rolls"/>
    <property type="match status" value="1"/>
</dbReference>
<dbReference type="GO" id="GO:0006355">
    <property type="term" value="P:regulation of DNA-templated transcription"/>
    <property type="evidence" value="ECO:0007669"/>
    <property type="project" value="InterPro"/>
</dbReference>
<dbReference type="SMART" id="SM00100">
    <property type="entry name" value="cNMP"/>
    <property type="match status" value="1"/>
</dbReference>
<dbReference type="Proteomes" id="UP000886822">
    <property type="component" value="Unassembled WGS sequence"/>
</dbReference>
<name>A0A9D1QTA8_9LACO</name>
<keyword evidence="2" id="KW-0238">DNA-binding</keyword>
<accession>A0A9D1QTA8</accession>
<dbReference type="GO" id="GO:0003677">
    <property type="term" value="F:DNA binding"/>
    <property type="evidence" value="ECO:0007669"/>
    <property type="project" value="UniProtKB-KW"/>
</dbReference>
<dbReference type="EMBL" id="DXGJ01000049">
    <property type="protein sequence ID" value="HIW72244.1"/>
    <property type="molecule type" value="Genomic_DNA"/>
</dbReference>
<gene>
    <name evidence="5" type="primary">yeiL</name>
    <name evidence="5" type="ORF">H9875_06405</name>
</gene>
<dbReference type="InterPro" id="IPR000595">
    <property type="entry name" value="cNMP-bd_dom"/>
</dbReference>
<evidence type="ECO:0000313" key="5">
    <source>
        <dbReference type="EMBL" id="HIW72244.1"/>
    </source>
</evidence>
<evidence type="ECO:0000256" key="1">
    <source>
        <dbReference type="ARBA" id="ARBA00023015"/>
    </source>
</evidence>
<dbReference type="InterPro" id="IPR036390">
    <property type="entry name" value="WH_DNA-bd_sf"/>
</dbReference>
<comment type="caution">
    <text evidence="5">The sequence shown here is derived from an EMBL/GenBank/DDBJ whole genome shotgun (WGS) entry which is preliminary data.</text>
</comment>
<dbReference type="InterPro" id="IPR018490">
    <property type="entry name" value="cNMP-bd_dom_sf"/>
</dbReference>
<dbReference type="Pfam" id="PF13545">
    <property type="entry name" value="HTH_Crp_2"/>
    <property type="match status" value="1"/>
</dbReference>
<reference evidence="5" key="2">
    <citation type="submission" date="2021-04" db="EMBL/GenBank/DDBJ databases">
        <authorList>
            <person name="Gilroy R."/>
        </authorList>
    </citation>
    <scope>NUCLEOTIDE SEQUENCE</scope>
    <source>
        <strain evidence="5">CHK173-259</strain>
    </source>
</reference>
<evidence type="ECO:0000313" key="6">
    <source>
        <dbReference type="Proteomes" id="UP000886822"/>
    </source>
</evidence>
<keyword evidence="3" id="KW-0804">Transcription</keyword>
<proteinExistence type="predicted"/>
<dbReference type="NCBIfam" id="NF007707">
    <property type="entry name" value="PRK10402.1"/>
    <property type="match status" value="1"/>
</dbReference>
<feature type="domain" description="Cyclic nucleotide-binding" evidence="4">
    <location>
        <begin position="36"/>
        <end position="135"/>
    </location>
</feature>
<evidence type="ECO:0000259" key="4">
    <source>
        <dbReference type="PROSITE" id="PS50042"/>
    </source>
</evidence>
<dbReference type="Pfam" id="PF00027">
    <property type="entry name" value="cNMP_binding"/>
    <property type="match status" value="1"/>
</dbReference>
<dbReference type="PROSITE" id="PS50042">
    <property type="entry name" value="CNMP_BINDING_3"/>
    <property type="match status" value="1"/>
</dbReference>
<dbReference type="InterPro" id="IPR012318">
    <property type="entry name" value="HTH_CRP"/>
</dbReference>
<dbReference type="AlphaFoldDB" id="A0A9D1QTA8"/>
<keyword evidence="1" id="KW-0805">Transcription regulation</keyword>
<dbReference type="SUPFAM" id="SSF46785">
    <property type="entry name" value="Winged helix' DNA-binding domain"/>
    <property type="match status" value="1"/>
</dbReference>
<evidence type="ECO:0000256" key="3">
    <source>
        <dbReference type="ARBA" id="ARBA00023163"/>
    </source>
</evidence>
<dbReference type="SUPFAM" id="SSF51206">
    <property type="entry name" value="cAMP-binding domain-like"/>
    <property type="match status" value="1"/>
</dbReference>
<dbReference type="CDD" id="cd00038">
    <property type="entry name" value="CAP_ED"/>
    <property type="match status" value="1"/>
</dbReference>
<sequence length="221" mass="25307">MREIQNDRLKEQFITTTHFREQFGFPVDDQTKLLFFSAREALVRANRESPYLLYLVRGRTKLSHGLANGKTIITGFFDPPCFIGEMELLDPTSPAFDVQAIQDCWCLALEKAQVADRLLTDATFLRRICVYLTRKDVANITVAARNEGFTATQRLAAFILQTANAGWYREQHTQVAQYLGISYRHLLYVLADLVQRHILEKTATGYRICDPAALQRLTQES</sequence>
<dbReference type="InterPro" id="IPR014710">
    <property type="entry name" value="RmlC-like_jellyroll"/>
</dbReference>
<reference evidence="5" key="1">
    <citation type="journal article" date="2021" name="PeerJ">
        <title>Extensive microbial diversity within the chicken gut microbiome revealed by metagenomics and culture.</title>
        <authorList>
            <person name="Gilroy R."/>
            <person name="Ravi A."/>
            <person name="Getino M."/>
            <person name="Pursley I."/>
            <person name="Horton D.L."/>
            <person name="Alikhan N.F."/>
            <person name="Baker D."/>
            <person name="Gharbi K."/>
            <person name="Hall N."/>
            <person name="Watson M."/>
            <person name="Adriaenssens E.M."/>
            <person name="Foster-Nyarko E."/>
            <person name="Jarju S."/>
            <person name="Secka A."/>
            <person name="Antonio M."/>
            <person name="Oren A."/>
            <person name="Chaudhuri R.R."/>
            <person name="La Ragione R."/>
            <person name="Hildebrand F."/>
            <person name="Pallen M.J."/>
        </authorList>
    </citation>
    <scope>NUCLEOTIDE SEQUENCE</scope>
    <source>
        <strain evidence="5">CHK173-259</strain>
    </source>
</reference>